<evidence type="ECO:0000313" key="5">
    <source>
        <dbReference type="Proteomes" id="UP001163203"/>
    </source>
</evidence>
<dbReference type="InterPro" id="IPR013154">
    <property type="entry name" value="ADH-like_N"/>
</dbReference>
<dbReference type="Pfam" id="PF13602">
    <property type="entry name" value="ADH_zinc_N_2"/>
    <property type="match status" value="1"/>
</dbReference>
<keyword evidence="1" id="KW-0521">NADP</keyword>
<name>A0ABY7B0Y3_9PSEU</name>
<dbReference type="InterPro" id="IPR011032">
    <property type="entry name" value="GroES-like_sf"/>
</dbReference>
<dbReference type="SMART" id="SM00829">
    <property type="entry name" value="PKS_ER"/>
    <property type="match status" value="1"/>
</dbReference>
<dbReference type="InterPro" id="IPR002364">
    <property type="entry name" value="Quin_OxRdtase/zeta-crystal_CS"/>
</dbReference>
<dbReference type="SUPFAM" id="SSF51735">
    <property type="entry name" value="NAD(P)-binding Rossmann-fold domains"/>
    <property type="match status" value="1"/>
</dbReference>
<evidence type="ECO:0000259" key="3">
    <source>
        <dbReference type="SMART" id="SM00829"/>
    </source>
</evidence>
<dbReference type="InterPro" id="IPR020843">
    <property type="entry name" value="ER"/>
</dbReference>
<dbReference type="EMBL" id="CP113836">
    <property type="protein sequence ID" value="WAL65094.1"/>
    <property type="molecule type" value="Genomic_DNA"/>
</dbReference>
<protein>
    <submittedName>
        <fullName evidence="4">NADP-dependent oxidoreductase</fullName>
    </submittedName>
</protein>
<organism evidence="4 5">
    <name type="scientific">Amycolatopsis cynarae</name>
    <dbReference type="NCBI Taxonomy" id="2995223"/>
    <lineage>
        <taxon>Bacteria</taxon>
        <taxon>Bacillati</taxon>
        <taxon>Actinomycetota</taxon>
        <taxon>Actinomycetes</taxon>
        <taxon>Pseudonocardiales</taxon>
        <taxon>Pseudonocardiaceae</taxon>
        <taxon>Amycolatopsis</taxon>
    </lineage>
</organism>
<evidence type="ECO:0000313" key="4">
    <source>
        <dbReference type="EMBL" id="WAL65094.1"/>
    </source>
</evidence>
<dbReference type="PANTHER" id="PTHR48106">
    <property type="entry name" value="QUINONE OXIDOREDUCTASE PIG3-RELATED"/>
    <property type="match status" value="1"/>
</dbReference>
<dbReference type="CDD" id="cd05289">
    <property type="entry name" value="MDR_like_2"/>
    <property type="match status" value="1"/>
</dbReference>
<evidence type="ECO:0000256" key="2">
    <source>
        <dbReference type="ARBA" id="ARBA00023002"/>
    </source>
</evidence>
<accession>A0ABY7B0Y3</accession>
<dbReference type="PROSITE" id="PS01162">
    <property type="entry name" value="QOR_ZETA_CRYSTAL"/>
    <property type="match status" value="1"/>
</dbReference>
<dbReference type="PANTHER" id="PTHR48106:SF18">
    <property type="entry name" value="QUINONE OXIDOREDUCTASE PIG3"/>
    <property type="match status" value="1"/>
</dbReference>
<keyword evidence="5" id="KW-1185">Reference proteome</keyword>
<proteinExistence type="predicted"/>
<evidence type="ECO:0000256" key="1">
    <source>
        <dbReference type="ARBA" id="ARBA00022857"/>
    </source>
</evidence>
<dbReference type="InterPro" id="IPR036291">
    <property type="entry name" value="NAD(P)-bd_dom_sf"/>
</dbReference>
<dbReference type="Gene3D" id="3.90.180.10">
    <property type="entry name" value="Medium-chain alcohol dehydrogenases, catalytic domain"/>
    <property type="match status" value="1"/>
</dbReference>
<dbReference type="SUPFAM" id="SSF50129">
    <property type="entry name" value="GroES-like"/>
    <property type="match status" value="1"/>
</dbReference>
<dbReference type="Gene3D" id="3.40.50.720">
    <property type="entry name" value="NAD(P)-binding Rossmann-like Domain"/>
    <property type="match status" value="1"/>
</dbReference>
<reference evidence="4" key="1">
    <citation type="submission" date="2022-11" db="EMBL/GenBank/DDBJ databases">
        <authorList>
            <person name="Mo P."/>
        </authorList>
    </citation>
    <scope>NUCLEOTIDE SEQUENCE</scope>
    <source>
        <strain evidence="4">HUAS 11-8</strain>
    </source>
</reference>
<feature type="domain" description="Enoyl reductase (ER)" evidence="3">
    <location>
        <begin position="13"/>
        <end position="292"/>
    </location>
</feature>
<dbReference type="Pfam" id="PF08240">
    <property type="entry name" value="ADH_N"/>
    <property type="match status" value="1"/>
</dbReference>
<dbReference type="Proteomes" id="UP001163203">
    <property type="component" value="Chromosome"/>
</dbReference>
<gene>
    <name evidence="4" type="ORF">ORV05_29925</name>
</gene>
<keyword evidence="2" id="KW-0560">Oxidoreductase</keyword>
<sequence length="294" mass="31313">MVAVRAIEVRAFGGPEVLELVETPRPEPGPGEVLVRVRAAGVNPADWKVRAGIVDRLGPPPLRLGLDLSGEVEGTGEEVYGLWLSKWGAYAEYVAVAREALAPKPVNLDHAQAAALPTAVLTAWQALVNVAKVEAGQRVLIHAAAGGVGHFAVQIAKARGAYVLGTARAENHEFLRELGADELIDYTATDFADVVRGVDVAYDLIGGEYGRRTLATLKPEGVLLDAVGDDAEGDPRHHRFYVSPSGPDLVSVNELVEAGRLSVHVERTFPLEQAALAHELSETGRVRGKIVLTP</sequence>
<dbReference type="RefSeq" id="WP_268755301.1">
    <property type="nucleotide sequence ID" value="NZ_CP113836.1"/>
</dbReference>